<evidence type="ECO:0000313" key="2">
    <source>
        <dbReference type="EMBL" id="GAA1783238.1"/>
    </source>
</evidence>
<proteinExistence type="predicted"/>
<keyword evidence="3" id="KW-1185">Reference proteome</keyword>
<feature type="transmembrane region" description="Helical" evidence="1">
    <location>
        <begin position="60"/>
        <end position="78"/>
    </location>
</feature>
<reference evidence="2 3" key="1">
    <citation type="journal article" date="2019" name="Int. J. Syst. Evol. Microbiol.">
        <title>The Global Catalogue of Microorganisms (GCM) 10K type strain sequencing project: providing services to taxonomists for standard genome sequencing and annotation.</title>
        <authorList>
            <consortium name="The Broad Institute Genomics Platform"/>
            <consortium name="The Broad Institute Genome Sequencing Center for Infectious Disease"/>
            <person name="Wu L."/>
            <person name="Ma J."/>
        </authorList>
    </citation>
    <scope>NUCLEOTIDE SEQUENCE [LARGE SCALE GENOMIC DNA]</scope>
    <source>
        <strain evidence="2 3">JCM 15592</strain>
    </source>
</reference>
<sequence>MATKDAAAAKPKRSNPFKQIKTVFTAVRAMDPSITWWLLGVFFGVLALFVIIGFVIDHPIYMAFVGAPFALLATMITLSRRGERAAFGSMAGKAGQTVGALSMLRRGWYYDQEPVSADVARPQEIANAAMVFRALGRPGVVLIGEGPLPRAKKLMEKEVKKVARVAPGVPIHQLYVGDGAEQIEARKLPRHLSRLKGSLTKDEMSAVNKRLKSIPGIRQGVPAGIDPNRVRMDRRQLRGR</sequence>
<accession>A0ABN2LC90</accession>
<keyword evidence="1" id="KW-0812">Transmembrane</keyword>
<dbReference type="InterPro" id="IPR025445">
    <property type="entry name" value="DUF4191"/>
</dbReference>
<feature type="transmembrane region" description="Helical" evidence="1">
    <location>
        <begin position="34"/>
        <end position="54"/>
    </location>
</feature>
<dbReference type="Proteomes" id="UP001499938">
    <property type="component" value="Unassembled WGS sequence"/>
</dbReference>
<name>A0ABN2LC90_9MICO</name>
<organism evidence="2 3">
    <name type="scientific">Nostocoides veronense</name>
    <dbReference type="NCBI Taxonomy" id="330836"/>
    <lineage>
        <taxon>Bacteria</taxon>
        <taxon>Bacillati</taxon>
        <taxon>Actinomycetota</taxon>
        <taxon>Actinomycetes</taxon>
        <taxon>Micrococcales</taxon>
        <taxon>Intrasporangiaceae</taxon>
        <taxon>Nostocoides</taxon>
    </lineage>
</organism>
<keyword evidence="1" id="KW-0472">Membrane</keyword>
<evidence type="ECO:0000256" key="1">
    <source>
        <dbReference type="SAM" id="Phobius"/>
    </source>
</evidence>
<comment type="caution">
    <text evidence="2">The sequence shown here is derived from an EMBL/GenBank/DDBJ whole genome shotgun (WGS) entry which is preliminary data.</text>
</comment>
<gene>
    <name evidence="2" type="ORF">GCM10009811_05840</name>
</gene>
<dbReference type="RefSeq" id="WP_344081053.1">
    <property type="nucleotide sequence ID" value="NZ_BAAAPO010000009.1"/>
</dbReference>
<evidence type="ECO:0000313" key="3">
    <source>
        <dbReference type="Proteomes" id="UP001499938"/>
    </source>
</evidence>
<dbReference type="Pfam" id="PF13829">
    <property type="entry name" value="DUF4191"/>
    <property type="match status" value="1"/>
</dbReference>
<keyword evidence="1" id="KW-1133">Transmembrane helix</keyword>
<protein>
    <submittedName>
        <fullName evidence="2">DUF4191 domain-containing protein</fullName>
    </submittedName>
</protein>
<dbReference type="EMBL" id="BAAAPO010000009">
    <property type="protein sequence ID" value="GAA1783238.1"/>
    <property type="molecule type" value="Genomic_DNA"/>
</dbReference>